<keyword evidence="6 11" id="KW-0812">Transmembrane</keyword>
<accession>A0A1I6JDK0</accession>
<evidence type="ECO:0000313" key="12">
    <source>
        <dbReference type="EMBL" id="SFR76934.1"/>
    </source>
</evidence>
<dbReference type="EMBL" id="FOZG01000001">
    <property type="protein sequence ID" value="SFR76934.1"/>
    <property type="molecule type" value="Genomic_DNA"/>
</dbReference>
<name>A0A1I6JDK0_9SPHN</name>
<evidence type="ECO:0000256" key="4">
    <source>
        <dbReference type="ARBA" id="ARBA00022475"/>
    </source>
</evidence>
<dbReference type="SUPFAM" id="SSF103054">
    <property type="entry name" value="General secretion pathway protein M, EpsM"/>
    <property type="match status" value="1"/>
</dbReference>
<dbReference type="GO" id="GO:0005886">
    <property type="term" value="C:plasma membrane"/>
    <property type="evidence" value="ECO:0007669"/>
    <property type="project" value="UniProtKB-SubCell"/>
</dbReference>
<sequence>MTGREKLVAWWRARSGREQRLLLVMGGLAAVLLVWLLVVRPVGDWLADARRRAAEAEIAAAQAEAQAETIRRIERSVPRRTGQPLPARIAAMAERDGLALTNVRPEGDGVAFAVAAVRPPVLLAWIARMEAEGLVIERFAARGNPDRTVAAEIAVRGRR</sequence>
<keyword evidence="10" id="KW-0175">Coiled coil</keyword>
<keyword evidence="13" id="KW-1185">Reference proteome</keyword>
<feature type="coiled-coil region" evidence="10">
    <location>
        <begin position="46"/>
        <end position="73"/>
    </location>
</feature>
<keyword evidence="3" id="KW-0813">Transport</keyword>
<evidence type="ECO:0000256" key="7">
    <source>
        <dbReference type="ARBA" id="ARBA00022927"/>
    </source>
</evidence>
<proteinExistence type="inferred from homology"/>
<dbReference type="GO" id="GO:0015628">
    <property type="term" value="P:protein secretion by the type II secretion system"/>
    <property type="evidence" value="ECO:0007669"/>
    <property type="project" value="InterPro"/>
</dbReference>
<evidence type="ECO:0000313" key="13">
    <source>
        <dbReference type="Proteomes" id="UP000198824"/>
    </source>
</evidence>
<dbReference type="RefSeq" id="WP_093309350.1">
    <property type="nucleotide sequence ID" value="NZ_FOZG01000001.1"/>
</dbReference>
<evidence type="ECO:0000256" key="3">
    <source>
        <dbReference type="ARBA" id="ARBA00022448"/>
    </source>
</evidence>
<protein>
    <submittedName>
        <fullName evidence="12">General secretion pathway protein M</fullName>
    </submittedName>
</protein>
<dbReference type="AlphaFoldDB" id="A0A1I6JDK0"/>
<evidence type="ECO:0000256" key="8">
    <source>
        <dbReference type="ARBA" id="ARBA00022989"/>
    </source>
</evidence>
<dbReference type="GO" id="GO:0015627">
    <property type="term" value="C:type II protein secretion system complex"/>
    <property type="evidence" value="ECO:0007669"/>
    <property type="project" value="InterPro"/>
</dbReference>
<organism evidence="12 13">
    <name type="scientific">Sphingomonas jatrophae</name>
    <dbReference type="NCBI Taxonomy" id="1166337"/>
    <lineage>
        <taxon>Bacteria</taxon>
        <taxon>Pseudomonadati</taxon>
        <taxon>Pseudomonadota</taxon>
        <taxon>Alphaproteobacteria</taxon>
        <taxon>Sphingomonadales</taxon>
        <taxon>Sphingomonadaceae</taxon>
        <taxon>Sphingomonas</taxon>
    </lineage>
</organism>
<dbReference type="Gene3D" id="3.30.1360.100">
    <property type="entry name" value="General secretion pathway protein M, EpsM"/>
    <property type="match status" value="1"/>
</dbReference>
<reference evidence="12 13" key="1">
    <citation type="submission" date="2016-10" db="EMBL/GenBank/DDBJ databases">
        <authorList>
            <person name="de Groot N.N."/>
        </authorList>
    </citation>
    <scope>NUCLEOTIDE SEQUENCE [LARGE SCALE GENOMIC DNA]</scope>
    <source>
        <strain evidence="12 13">S5-249</strain>
    </source>
</reference>
<evidence type="ECO:0000256" key="11">
    <source>
        <dbReference type="SAM" id="Phobius"/>
    </source>
</evidence>
<dbReference type="Pfam" id="PF04612">
    <property type="entry name" value="T2SSM"/>
    <property type="match status" value="1"/>
</dbReference>
<keyword evidence="7" id="KW-0653">Protein transport</keyword>
<keyword evidence="4" id="KW-1003">Cell membrane</keyword>
<keyword evidence="5" id="KW-0997">Cell inner membrane</keyword>
<evidence type="ECO:0000256" key="5">
    <source>
        <dbReference type="ARBA" id="ARBA00022519"/>
    </source>
</evidence>
<evidence type="ECO:0000256" key="6">
    <source>
        <dbReference type="ARBA" id="ARBA00022692"/>
    </source>
</evidence>
<comment type="subcellular location">
    <subcellularLocation>
        <location evidence="1">Cell inner membrane</location>
        <topology evidence="1">Single-pass membrane protein</topology>
    </subcellularLocation>
</comment>
<evidence type="ECO:0000256" key="2">
    <source>
        <dbReference type="ARBA" id="ARBA00010637"/>
    </source>
</evidence>
<dbReference type="STRING" id="1166337.SAMN05192580_0132"/>
<gene>
    <name evidence="12" type="ORF">SAMN05192580_0132</name>
</gene>
<dbReference type="InterPro" id="IPR007690">
    <property type="entry name" value="T2SS_GspM"/>
</dbReference>
<comment type="similarity">
    <text evidence="2">Belongs to the GSP M family.</text>
</comment>
<keyword evidence="8 11" id="KW-1133">Transmembrane helix</keyword>
<dbReference type="InterPro" id="IPR023229">
    <property type="entry name" value="T2SS_M_periplasmic_sf"/>
</dbReference>
<dbReference type="Proteomes" id="UP000198824">
    <property type="component" value="Unassembled WGS sequence"/>
</dbReference>
<evidence type="ECO:0000256" key="1">
    <source>
        <dbReference type="ARBA" id="ARBA00004377"/>
    </source>
</evidence>
<feature type="transmembrane region" description="Helical" evidence="11">
    <location>
        <begin position="21"/>
        <end position="38"/>
    </location>
</feature>
<evidence type="ECO:0000256" key="10">
    <source>
        <dbReference type="SAM" id="Coils"/>
    </source>
</evidence>
<evidence type="ECO:0000256" key="9">
    <source>
        <dbReference type="ARBA" id="ARBA00023136"/>
    </source>
</evidence>
<keyword evidence="9 11" id="KW-0472">Membrane</keyword>